<accession>A0ABN1JL43</accession>
<dbReference type="CDD" id="cd17808">
    <property type="entry name" value="HipA_Ec_like"/>
    <property type="match status" value="1"/>
</dbReference>
<organism evidence="6 7">
    <name type="scientific">Ideonella azotifigens</name>
    <dbReference type="NCBI Taxonomy" id="513160"/>
    <lineage>
        <taxon>Bacteria</taxon>
        <taxon>Pseudomonadati</taxon>
        <taxon>Pseudomonadota</taxon>
        <taxon>Betaproteobacteria</taxon>
        <taxon>Burkholderiales</taxon>
        <taxon>Sphaerotilaceae</taxon>
        <taxon>Ideonella</taxon>
    </lineage>
</organism>
<name>A0ABN1JL43_9BURK</name>
<dbReference type="Pfam" id="PF07804">
    <property type="entry name" value="HipA_C"/>
    <property type="match status" value="1"/>
</dbReference>
<proteinExistence type="inferred from homology"/>
<dbReference type="InterPro" id="IPR012893">
    <property type="entry name" value="HipA-like_C"/>
</dbReference>
<evidence type="ECO:0000256" key="2">
    <source>
        <dbReference type="ARBA" id="ARBA00022679"/>
    </source>
</evidence>
<dbReference type="Pfam" id="PF13657">
    <property type="entry name" value="Couple_hipA"/>
    <property type="match status" value="1"/>
</dbReference>
<dbReference type="EMBL" id="BAAAEW010000004">
    <property type="protein sequence ID" value="GAA0742074.1"/>
    <property type="molecule type" value="Genomic_DNA"/>
</dbReference>
<dbReference type="InterPro" id="IPR052028">
    <property type="entry name" value="HipA_Ser/Thr_kinase"/>
</dbReference>
<dbReference type="PANTHER" id="PTHR37419">
    <property type="entry name" value="SERINE/THREONINE-PROTEIN KINASE TOXIN HIPA"/>
    <property type="match status" value="1"/>
</dbReference>
<feature type="domain" description="HipA N-terminal subdomain 1" evidence="5">
    <location>
        <begin position="12"/>
        <end position="111"/>
    </location>
</feature>
<gene>
    <name evidence="6" type="ORF">GCM10009107_05200</name>
</gene>
<keyword evidence="7" id="KW-1185">Reference proteome</keyword>
<sequence>MGRRSHTRTLGLWMNGAYVGNWSLAPNAPDTLQYDAAWTQSEQGRPLSLSLPFTPGNAPHRGDKVRAYFENLLPDSKDIRERLARRFNTGSTRAFELLAEIGRDCVGALEILPEGTRSTGTAPLQAESLSEAQVAQVLRGTTTLNAMGWGGDDDDFRISIAGAQEKTALLLRDGQWCLPRGSTPTTHIFKLPLGLIGGMKLDMRDSVENEWLCALILREFGLPVATCHPLQFEDVKALVIERFDRAWWTHPSGENRLVRLPQEDMCQATGVPPEAKYEADGGPGMDRILDVLDGSTTREQDRRDFFKAQLLFWMLCATDGHAKNFSLFLRPGGRYQLTPLYDVLSAYPVPGKGPSNLPPLKARMAMAVRSTNAHWKMRDILRRHWLALGKRHGVLTEDGREIDYLIEQIVSRTPEVIAKVGAGLPQGWDTQVTNAIFAGLQDAAKRLAG</sequence>
<dbReference type="Proteomes" id="UP001500279">
    <property type="component" value="Unassembled WGS sequence"/>
</dbReference>
<dbReference type="NCBIfam" id="TIGR03071">
    <property type="entry name" value="couple_hipA"/>
    <property type="match status" value="1"/>
</dbReference>
<evidence type="ECO:0000259" key="4">
    <source>
        <dbReference type="Pfam" id="PF07804"/>
    </source>
</evidence>
<feature type="domain" description="HipA-like C-terminal" evidence="4">
    <location>
        <begin position="158"/>
        <end position="415"/>
    </location>
</feature>
<dbReference type="PANTHER" id="PTHR37419:SF1">
    <property type="entry name" value="SERINE_THREONINE-PROTEIN KINASE TOXIN HIPA"/>
    <property type="match status" value="1"/>
</dbReference>
<evidence type="ECO:0000256" key="1">
    <source>
        <dbReference type="ARBA" id="ARBA00010164"/>
    </source>
</evidence>
<reference evidence="6 7" key="1">
    <citation type="journal article" date="2019" name="Int. J. Syst. Evol. Microbiol.">
        <title>The Global Catalogue of Microorganisms (GCM) 10K type strain sequencing project: providing services to taxonomists for standard genome sequencing and annotation.</title>
        <authorList>
            <consortium name="The Broad Institute Genomics Platform"/>
            <consortium name="The Broad Institute Genome Sequencing Center for Infectious Disease"/>
            <person name="Wu L."/>
            <person name="Ma J."/>
        </authorList>
    </citation>
    <scope>NUCLEOTIDE SEQUENCE [LARGE SCALE GENOMIC DNA]</scope>
    <source>
        <strain evidence="6 7">JCM 15503</strain>
    </source>
</reference>
<evidence type="ECO:0000313" key="6">
    <source>
        <dbReference type="EMBL" id="GAA0742074.1"/>
    </source>
</evidence>
<evidence type="ECO:0000313" key="7">
    <source>
        <dbReference type="Proteomes" id="UP001500279"/>
    </source>
</evidence>
<dbReference type="InterPro" id="IPR017508">
    <property type="entry name" value="HipA_N1"/>
</dbReference>
<comment type="caution">
    <text evidence="6">The sequence shown here is derived from an EMBL/GenBank/DDBJ whole genome shotgun (WGS) entry which is preliminary data.</text>
</comment>
<evidence type="ECO:0000256" key="3">
    <source>
        <dbReference type="ARBA" id="ARBA00022777"/>
    </source>
</evidence>
<evidence type="ECO:0000259" key="5">
    <source>
        <dbReference type="Pfam" id="PF13657"/>
    </source>
</evidence>
<comment type="similarity">
    <text evidence="1">Belongs to the HipA Ser/Thr kinase family.</text>
</comment>
<keyword evidence="3" id="KW-0418">Kinase</keyword>
<protein>
    <submittedName>
        <fullName evidence="6">Type II toxin-antitoxin system HipA family toxin</fullName>
    </submittedName>
</protein>
<keyword evidence="2" id="KW-0808">Transferase</keyword>
<dbReference type="RefSeq" id="WP_170200754.1">
    <property type="nucleotide sequence ID" value="NZ_BAAAEW010000004.1"/>
</dbReference>